<name>A0ABY7TZZ7_9SPHN</name>
<gene>
    <name evidence="1" type="ORF">PQ457_05720</name>
</gene>
<organism evidence="1 2">
    <name type="scientific">Novosphingobium humi</name>
    <dbReference type="NCBI Taxonomy" id="2282397"/>
    <lineage>
        <taxon>Bacteria</taxon>
        <taxon>Pseudomonadati</taxon>
        <taxon>Pseudomonadota</taxon>
        <taxon>Alphaproteobacteria</taxon>
        <taxon>Sphingomonadales</taxon>
        <taxon>Sphingomonadaceae</taxon>
        <taxon>Novosphingobium</taxon>
    </lineage>
</organism>
<sequence length="104" mass="11653">MRAIPSITAITPAQLRLAGGKTARRLVRARQAIPKRKFRRSRRKWLPKCAKVVDEVKLRAARPLLGEKAHLYAAKSNEPSSRFAGFFGKPKGGVNTGLRDRRYG</sequence>
<accession>A0ABY7TZZ7</accession>
<keyword evidence="2" id="KW-1185">Reference proteome</keyword>
<dbReference type="EMBL" id="CP117417">
    <property type="protein sequence ID" value="WCT78465.1"/>
    <property type="molecule type" value="Genomic_DNA"/>
</dbReference>
<evidence type="ECO:0000313" key="2">
    <source>
        <dbReference type="Proteomes" id="UP001218231"/>
    </source>
</evidence>
<dbReference type="Proteomes" id="UP001218231">
    <property type="component" value="Chromosome"/>
</dbReference>
<proteinExistence type="predicted"/>
<reference evidence="1 2" key="1">
    <citation type="submission" date="2023-02" db="EMBL/GenBank/DDBJ databases">
        <title>Genome sequence of Novosphingobium humi KACC 19094.</title>
        <authorList>
            <person name="Kim S."/>
            <person name="Heo J."/>
            <person name="Kwon S.-W."/>
        </authorList>
    </citation>
    <scope>NUCLEOTIDE SEQUENCE [LARGE SCALE GENOMIC DNA]</scope>
    <source>
        <strain evidence="1 2">KACC 19094</strain>
    </source>
</reference>
<evidence type="ECO:0000313" key="1">
    <source>
        <dbReference type="EMBL" id="WCT78465.1"/>
    </source>
</evidence>
<protein>
    <submittedName>
        <fullName evidence="1">Uncharacterized protein</fullName>
    </submittedName>
</protein>
<dbReference type="RefSeq" id="WP_273618781.1">
    <property type="nucleotide sequence ID" value="NZ_CP117417.1"/>
</dbReference>